<feature type="transmembrane region" description="Helical" evidence="1">
    <location>
        <begin position="12"/>
        <end position="32"/>
    </location>
</feature>
<sequence length="140" mass="16305">MRKTGAFRFLYLNAYSFLLLFAALAVLALPLFRLHPLFLMAQIAAALPCLYVSAKLFSVWSDKKRKYALLRGKNKNGFREESFGVFMQAPCGRLLVRAVLRDLGMREKYAVLRKYRKSFREELRQNCRPVKTAVYIREDS</sequence>
<reference evidence="2" key="1">
    <citation type="submission" date="2020-10" db="EMBL/GenBank/DDBJ databases">
        <authorList>
            <person name="Gilroy R."/>
        </authorList>
    </citation>
    <scope>NUCLEOTIDE SEQUENCE</scope>
    <source>
        <strain evidence="2">B3-4054</strain>
    </source>
</reference>
<keyword evidence="1" id="KW-0812">Transmembrane</keyword>
<comment type="caution">
    <text evidence="2">The sequence shown here is derived from an EMBL/GenBank/DDBJ whole genome shotgun (WGS) entry which is preliminary data.</text>
</comment>
<protein>
    <submittedName>
        <fullName evidence="2">Uncharacterized protein</fullName>
    </submittedName>
</protein>
<keyword evidence="1" id="KW-1133">Transmembrane helix</keyword>
<name>A0A9D9ENP0_9SPIR</name>
<feature type="transmembrane region" description="Helical" evidence="1">
    <location>
        <begin position="38"/>
        <end position="57"/>
    </location>
</feature>
<dbReference type="EMBL" id="JADIMS010000038">
    <property type="protein sequence ID" value="MBO8449906.1"/>
    <property type="molecule type" value="Genomic_DNA"/>
</dbReference>
<evidence type="ECO:0000313" key="2">
    <source>
        <dbReference type="EMBL" id="MBO8449906.1"/>
    </source>
</evidence>
<dbReference type="Proteomes" id="UP000823616">
    <property type="component" value="Unassembled WGS sequence"/>
</dbReference>
<organism evidence="2 3">
    <name type="scientific">Candidatus Avitreponema avistercoris</name>
    <dbReference type="NCBI Taxonomy" id="2840705"/>
    <lineage>
        <taxon>Bacteria</taxon>
        <taxon>Pseudomonadati</taxon>
        <taxon>Spirochaetota</taxon>
        <taxon>Spirochaetia</taxon>
        <taxon>Spirochaetales</taxon>
        <taxon>Candidatus Avitreponema</taxon>
    </lineage>
</organism>
<evidence type="ECO:0000313" key="3">
    <source>
        <dbReference type="Proteomes" id="UP000823616"/>
    </source>
</evidence>
<evidence type="ECO:0000256" key="1">
    <source>
        <dbReference type="SAM" id="Phobius"/>
    </source>
</evidence>
<keyword evidence="1" id="KW-0472">Membrane</keyword>
<reference evidence="2" key="2">
    <citation type="journal article" date="2021" name="PeerJ">
        <title>Extensive microbial diversity within the chicken gut microbiome revealed by metagenomics and culture.</title>
        <authorList>
            <person name="Gilroy R."/>
            <person name="Ravi A."/>
            <person name="Getino M."/>
            <person name="Pursley I."/>
            <person name="Horton D.L."/>
            <person name="Alikhan N.F."/>
            <person name="Baker D."/>
            <person name="Gharbi K."/>
            <person name="Hall N."/>
            <person name="Watson M."/>
            <person name="Adriaenssens E.M."/>
            <person name="Foster-Nyarko E."/>
            <person name="Jarju S."/>
            <person name="Secka A."/>
            <person name="Antonio M."/>
            <person name="Oren A."/>
            <person name="Chaudhuri R.R."/>
            <person name="La Ragione R."/>
            <person name="Hildebrand F."/>
            <person name="Pallen M.J."/>
        </authorList>
    </citation>
    <scope>NUCLEOTIDE SEQUENCE</scope>
    <source>
        <strain evidence="2">B3-4054</strain>
    </source>
</reference>
<gene>
    <name evidence="2" type="ORF">IAA96_02245</name>
</gene>
<accession>A0A9D9ENP0</accession>
<proteinExistence type="predicted"/>
<dbReference type="AlphaFoldDB" id="A0A9D9ENP0"/>